<keyword evidence="2" id="KW-0067">ATP-binding</keyword>
<name>B3S362_TRIAD</name>
<dbReference type="GO" id="GO:0000049">
    <property type="term" value="F:tRNA binding"/>
    <property type="evidence" value="ECO:0000318"/>
    <property type="project" value="GO_Central"/>
</dbReference>
<dbReference type="STRING" id="10228.B3S362"/>
<dbReference type="eggNOG" id="KOG4622">
    <property type="taxonomic scope" value="Eukaryota"/>
</dbReference>
<dbReference type="GO" id="GO:0005524">
    <property type="term" value="F:ATP binding"/>
    <property type="evidence" value="ECO:0007669"/>
    <property type="project" value="UniProtKB-KW"/>
</dbReference>
<dbReference type="FunCoup" id="B3S362">
    <property type="interactions" value="305"/>
</dbReference>
<reference evidence="3 4" key="1">
    <citation type="journal article" date="2008" name="Nature">
        <title>The Trichoplax genome and the nature of placozoans.</title>
        <authorList>
            <person name="Srivastava M."/>
            <person name="Begovic E."/>
            <person name="Chapman J."/>
            <person name="Putnam N.H."/>
            <person name="Hellsten U."/>
            <person name="Kawashima T."/>
            <person name="Kuo A."/>
            <person name="Mitros T."/>
            <person name="Salamov A."/>
            <person name="Carpenter M.L."/>
            <person name="Signorovitch A.Y."/>
            <person name="Moreno M.A."/>
            <person name="Kamm K."/>
            <person name="Grimwood J."/>
            <person name="Schmutz J."/>
            <person name="Shapiro H."/>
            <person name="Grigoriev I.V."/>
            <person name="Buss L.W."/>
            <person name="Schierwater B."/>
            <person name="Dellaporta S.L."/>
            <person name="Rokhsar D.S."/>
        </authorList>
    </citation>
    <scope>NUCLEOTIDE SEQUENCE [LARGE SCALE GENOMIC DNA]</scope>
    <source>
        <strain evidence="3 4">Grell-BS-1999</strain>
    </source>
</reference>
<dbReference type="InterPro" id="IPR052648">
    <property type="entry name" value="Ser-tRNA(Sec)_kinase"/>
</dbReference>
<dbReference type="CTD" id="6755994"/>
<dbReference type="PANTHER" id="PTHR20873:SF0">
    <property type="entry name" value="L-SERYL-TRNA(SEC) KINASE"/>
    <property type="match status" value="1"/>
</dbReference>
<dbReference type="GO" id="GO:0016301">
    <property type="term" value="F:kinase activity"/>
    <property type="evidence" value="ECO:0000318"/>
    <property type="project" value="GO_Central"/>
</dbReference>
<dbReference type="RefSeq" id="XP_002114599.1">
    <property type="nucleotide sequence ID" value="XM_002114563.1"/>
</dbReference>
<evidence type="ECO:0008006" key="5">
    <source>
        <dbReference type="Google" id="ProtNLM"/>
    </source>
</evidence>
<dbReference type="OMA" id="HICYDSI"/>
<dbReference type="EMBL" id="DS985248">
    <property type="protein sequence ID" value="EDV22733.1"/>
    <property type="molecule type" value="Genomic_DNA"/>
</dbReference>
<dbReference type="PhylomeDB" id="B3S362"/>
<sequence length="247" mass="28851">MASQTVLLAVYGLPGAGKTSLIHRLISALPNHAQPLIPIHICYDSILPKEIDFQDSEDTIWKNMRQLILDCIEYYECFDDTLLPWQTNPDYREKWQIVKEMIQTAKKDSKRCLYILDDNFYYRSMRYKIYQLAKKHAWGYGQIWVKCPLEVAFRRNCNRVVPVAQATITKMDSKLEVANSSKFPWEDNNFIFESTNEDPDNWKMLLDFTIDTFSKPVVFISSTDELQKVYKLAKLNGGLLRNSICII</sequence>
<protein>
    <recommendedName>
        <fullName evidence="5">L-seryl-tRNA(Sec) kinase</fullName>
    </recommendedName>
</protein>
<dbReference type="SUPFAM" id="SSF52540">
    <property type="entry name" value="P-loop containing nucleoside triphosphate hydrolases"/>
    <property type="match status" value="1"/>
</dbReference>
<dbReference type="InterPro" id="IPR027417">
    <property type="entry name" value="P-loop_NTPase"/>
</dbReference>
<dbReference type="GeneID" id="6755994"/>
<dbReference type="AlphaFoldDB" id="B3S362"/>
<dbReference type="KEGG" id="tad:TRIADDRAFT_58609"/>
<keyword evidence="1" id="KW-0547">Nucleotide-binding</keyword>
<gene>
    <name evidence="3" type="ORF">TRIADDRAFT_58609</name>
</gene>
<evidence type="ECO:0000313" key="3">
    <source>
        <dbReference type="EMBL" id="EDV22733.1"/>
    </source>
</evidence>
<keyword evidence="4" id="KW-1185">Reference proteome</keyword>
<evidence type="ECO:0000256" key="1">
    <source>
        <dbReference type="ARBA" id="ARBA00022741"/>
    </source>
</evidence>
<proteinExistence type="predicted"/>
<accession>B3S362</accession>
<dbReference type="Proteomes" id="UP000009022">
    <property type="component" value="Unassembled WGS sequence"/>
</dbReference>
<evidence type="ECO:0000256" key="2">
    <source>
        <dbReference type="ARBA" id="ARBA00022840"/>
    </source>
</evidence>
<dbReference type="Gene3D" id="3.40.50.300">
    <property type="entry name" value="P-loop containing nucleotide triphosphate hydrolases"/>
    <property type="match status" value="1"/>
</dbReference>
<organism evidence="3 4">
    <name type="scientific">Trichoplax adhaerens</name>
    <name type="common">Trichoplax reptans</name>
    <dbReference type="NCBI Taxonomy" id="10228"/>
    <lineage>
        <taxon>Eukaryota</taxon>
        <taxon>Metazoa</taxon>
        <taxon>Placozoa</taxon>
        <taxon>Uniplacotomia</taxon>
        <taxon>Trichoplacea</taxon>
        <taxon>Trichoplacidae</taxon>
        <taxon>Trichoplax</taxon>
    </lineage>
</organism>
<dbReference type="HOGENOM" id="CLU_1125806_0_0_1"/>
<dbReference type="Pfam" id="PF08433">
    <property type="entry name" value="KTI12"/>
    <property type="match status" value="1"/>
</dbReference>
<dbReference type="OrthoDB" id="9972657at2759"/>
<evidence type="ECO:0000313" key="4">
    <source>
        <dbReference type="Proteomes" id="UP000009022"/>
    </source>
</evidence>
<dbReference type="InterPro" id="IPR013641">
    <property type="entry name" value="KTI12/PSTK"/>
</dbReference>
<dbReference type="PANTHER" id="PTHR20873">
    <property type="entry name" value="L-SERYL-TRNA(SEC) KINASE"/>
    <property type="match status" value="1"/>
</dbReference>
<dbReference type="InParanoid" id="B3S362"/>